<dbReference type="EMBL" id="RZYA01000011">
    <property type="protein sequence ID" value="RVU22322.1"/>
    <property type="molecule type" value="Genomic_DNA"/>
</dbReference>
<proteinExistence type="predicted"/>
<gene>
    <name evidence="1" type="ORF">EOT10_23070</name>
</gene>
<dbReference type="RefSeq" id="WP_127830192.1">
    <property type="nucleotide sequence ID" value="NZ_RZYA01000011.1"/>
</dbReference>
<evidence type="ECO:0000313" key="2">
    <source>
        <dbReference type="Proteomes" id="UP000283128"/>
    </source>
</evidence>
<dbReference type="Proteomes" id="UP000283128">
    <property type="component" value="Unassembled WGS sequence"/>
</dbReference>
<accession>A0A3S2WHE0</accession>
<sequence length="252" mass="28667">MSTELLDLAIDTAGGEELWDTVRGLKADVSIGGPVWGLKGWPPGTSFDQVLTVDTAREHITFTPFTRPEWEMVFDAATDSVTVQTLDGEPVDTLTPARAAFKGMLRNTDWDAPHLGYFLGYACWNYFTSPFLFAYPGVRTHEIEPWHEAGQTWRRLQVRFPPEIATHSPNAVFYYDAFGLQRRMDYVAEINNSFLVGHYTGHHQSFDGLVMPTRRRMFRRNPDNSVNLNFPSITVDVHGVELIRSDDEQVRP</sequence>
<organism evidence="1 2">
    <name type="scientific">Streptomyces antnestii</name>
    <dbReference type="NCBI Taxonomy" id="2494256"/>
    <lineage>
        <taxon>Bacteria</taxon>
        <taxon>Bacillati</taxon>
        <taxon>Actinomycetota</taxon>
        <taxon>Actinomycetes</taxon>
        <taxon>Kitasatosporales</taxon>
        <taxon>Streptomycetaceae</taxon>
        <taxon>Streptomyces</taxon>
    </lineage>
</organism>
<protein>
    <submittedName>
        <fullName evidence="1">Uncharacterized protein</fullName>
    </submittedName>
</protein>
<comment type="caution">
    <text evidence="1">The sequence shown here is derived from an EMBL/GenBank/DDBJ whole genome shotgun (WGS) entry which is preliminary data.</text>
</comment>
<evidence type="ECO:0000313" key="1">
    <source>
        <dbReference type="EMBL" id="RVU22322.1"/>
    </source>
</evidence>
<dbReference type="OrthoDB" id="8746011at2"/>
<reference evidence="1 2" key="1">
    <citation type="submission" date="2019-01" db="EMBL/GenBank/DDBJ databases">
        <title>Genome sequences of Streptomyces and Rhizobium isolates collected from root and soil.</title>
        <authorList>
            <person name="Chhettri S."/>
            <person name="Sevigny J.L."/>
            <person name="Sen A."/>
            <person name="Ennis N."/>
            <person name="Tisa L."/>
        </authorList>
    </citation>
    <scope>NUCLEOTIDE SEQUENCE [LARGE SCALE GENOMIC DNA]</scope>
    <source>
        <strain evidence="1 2">San01</strain>
    </source>
</reference>
<name>A0A3S2WHE0_9ACTN</name>
<dbReference type="AlphaFoldDB" id="A0A3S2WHE0"/>
<keyword evidence="2" id="KW-1185">Reference proteome</keyword>